<reference evidence="2" key="1">
    <citation type="submission" date="2025-08" db="UniProtKB">
        <authorList>
            <consortium name="RefSeq"/>
        </authorList>
    </citation>
    <scope>IDENTIFICATION</scope>
</reference>
<dbReference type="GeneID" id="136084824"/>
<gene>
    <name evidence="2" type="primary">LOC136084824</name>
</gene>
<keyword evidence="1" id="KW-1185">Reference proteome</keyword>
<evidence type="ECO:0000313" key="2">
    <source>
        <dbReference type="RefSeq" id="XP_065661942.1"/>
    </source>
</evidence>
<dbReference type="Proteomes" id="UP001652625">
    <property type="component" value="Chromosome 09"/>
</dbReference>
<organism evidence="1 2">
    <name type="scientific">Hydra vulgaris</name>
    <name type="common">Hydra</name>
    <name type="synonym">Hydra attenuata</name>
    <dbReference type="NCBI Taxonomy" id="6087"/>
    <lineage>
        <taxon>Eukaryota</taxon>
        <taxon>Metazoa</taxon>
        <taxon>Cnidaria</taxon>
        <taxon>Hydrozoa</taxon>
        <taxon>Hydroidolina</taxon>
        <taxon>Anthoathecata</taxon>
        <taxon>Aplanulata</taxon>
        <taxon>Hydridae</taxon>
        <taxon>Hydra</taxon>
    </lineage>
</organism>
<evidence type="ECO:0000313" key="1">
    <source>
        <dbReference type="Proteomes" id="UP001652625"/>
    </source>
</evidence>
<accession>A0ABM4CJL0</accession>
<name>A0ABM4CJL0_HYDVU</name>
<sequence length="306" mass="34685">MDDTDDVLLGVVQTASFKGSDQAVAILNLLEYLKIVDQIFAVCCDTTASNTGIHSGAVVILGSILNTPLLWFLCRRHMLEIHISHFMEALSGEKTKGPRKGLYVKLQKNWYSVKKEVDKMLDLVRFDWSQLQTGSPLNEIAKKALEFGKEALASKTFFRNDYRKLCELFVFYLGGEVPGFCFHQPGACHEARFMVDALYILTLRITDKITMIMSKKEGNMIETAAIFASVWYAPWFLKSYLVAKSPLNDLAGFKNAFSIKDKYPNLGSALVASMQRHNWYLTEQLVLLSLADEDVEQEVKKKMLDR</sequence>
<dbReference type="RefSeq" id="XP_065661942.1">
    <property type="nucleotide sequence ID" value="XM_065805870.1"/>
</dbReference>
<protein>
    <submittedName>
        <fullName evidence="2">Uncharacterized protein LOC136084824</fullName>
    </submittedName>
</protein>
<proteinExistence type="predicted"/>